<dbReference type="InterPro" id="IPR003333">
    <property type="entry name" value="CMAS"/>
</dbReference>
<dbReference type="EMBL" id="JADKPN010000001">
    <property type="protein sequence ID" value="MBF4762236.1"/>
    <property type="molecule type" value="Genomic_DNA"/>
</dbReference>
<accession>A0A930YBM2</accession>
<evidence type="ECO:0000313" key="8">
    <source>
        <dbReference type="Proteomes" id="UP000640489"/>
    </source>
</evidence>
<dbReference type="AlphaFoldDB" id="A0A930YBM2"/>
<dbReference type="InterPro" id="IPR050723">
    <property type="entry name" value="CFA/CMAS"/>
</dbReference>
<dbReference type="GO" id="GO:0008610">
    <property type="term" value="P:lipid biosynthetic process"/>
    <property type="evidence" value="ECO:0007669"/>
    <property type="project" value="InterPro"/>
</dbReference>
<dbReference type="RefSeq" id="WP_194705373.1">
    <property type="nucleotide sequence ID" value="NZ_JADKPN010000001.1"/>
</dbReference>
<keyword evidence="3" id="KW-0808">Transferase</keyword>
<dbReference type="Gene3D" id="3.40.50.150">
    <property type="entry name" value="Vaccinia Virus protein VP39"/>
    <property type="match status" value="1"/>
</dbReference>
<sequence>MTRSSVVVTVSPHHRVADEVRRRHRAIPGATPFTLRLPDGVETLIGEGEPDVTLVCTSRAGLDALSSFDLATAGEAYLAGDIDVEGDLASLLGMRAMFTDRHPVRYAARFVRPVLRGQVRSDHEYIAHHYEEDPAFFLAFLDRRHRAYSQGVFERPDESLEDAISRKLEYAVSVTGLKEGDRVLDVGGGWGAFVEYAGARGIRVTSLTISEASRAFVQGIIDAQDLPCEVRREHLFAHRPEAPYDAIVNLGVTEHLPDYPRTIATYEQLLKPGGRVYLDASAARRKNWVSTFVEKQLFPGNGSPLALASYVKAVARSPMELELVINDRVDYGLTARHWAENLDAARDFIEDRFGSRQYRLFRLYLWGCVDGFRRDYIQAYRWVLRKPG</sequence>
<organism evidence="7 8">
    <name type="scientific">Nocardioides islandensis</name>
    <dbReference type="NCBI Taxonomy" id="433663"/>
    <lineage>
        <taxon>Bacteria</taxon>
        <taxon>Bacillati</taxon>
        <taxon>Actinomycetota</taxon>
        <taxon>Actinomycetes</taxon>
        <taxon>Propionibacteriales</taxon>
        <taxon>Nocardioidaceae</taxon>
        <taxon>Nocardioides</taxon>
    </lineage>
</organism>
<evidence type="ECO:0000256" key="3">
    <source>
        <dbReference type="ARBA" id="ARBA00022679"/>
    </source>
</evidence>
<evidence type="ECO:0000256" key="2">
    <source>
        <dbReference type="ARBA" id="ARBA00022603"/>
    </source>
</evidence>
<dbReference type="PANTHER" id="PTHR43667:SF1">
    <property type="entry name" value="CYCLOPROPANE-FATTY-ACYL-PHOSPHOLIPID SYNTHASE"/>
    <property type="match status" value="1"/>
</dbReference>
<evidence type="ECO:0000256" key="1">
    <source>
        <dbReference type="ARBA" id="ARBA00010815"/>
    </source>
</evidence>
<comment type="caution">
    <text evidence="7">The sequence shown here is derived from an EMBL/GenBank/DDBJ whole genome shotgun (WGS) entry which is preliminary data.</text>
</comment>
<gene>
    <name evidence="7" type="ORF">ISU07_03785</name>
</gene>
<dbReference type="InterPro" id="IPR029063">
    <property type="entry name" value="SAM-dependent_MTases_sf"/>
</dbReference>
<keyword evidence="4" id="KW-0949">S-adenosyl-L-methionine</keyword>
<dbReference type="GO" id="GO:0032259">
    <property type="term" value="P:methylation"/>
    <property type="evidence" value="ECO:0007669"/>
    <property type="project" value="UniProtKB-KW"/>
</dbReference>
<keyword evidence="2 7" id="KW-0489">Methyltransferase</keyword>
<keyword evidence="8" id="KW-1185">Reference proteome</keyword>
<protein>
    <submittedName>
        <fullName evidence="7">Class I SAM-dependent methyltransferase</fullName>
    </submittedName>
</protein>
<dbReference type="PIRSF" id="PIRSF003085">
    <property type="entry name" value="CMAS"/>
    <property type="match status" value="1"/>
</dbReference>
<proteinExistence type="inferred from homology"/>
<reference evidence="7" key="1">
    <citation type="submission" date="2020-11" db="EMBL/GenBank/DDBJ databases">
        <title>Nocardioides sp. nov., isolated from Soil of Cynanchum wilfordii Hemsley rhizosphere.</title>
        <authorList>
            <person name="Lee J.-S."/>
            <person name="Suh M.K."/>
            <person name="Kim J.-S."/>
        </authorList>
    </citation>
    <scope>NUCLEOTIDE SEQUENCE</scope>
    <source>
        <strain evidence="7">KCTC 19275</strain>
    </source>
</reference>
<dbReference type="PANTHER" id="PTHR43667">
    <property type="entry name" value="CYCLOPROPANE-FATTY-ACYL-PHOSPHOLIPID SYNTHASE"/>
    <property type="match status" value="1"/>
</dbReference>
<dbReference type="SUPFAM" id="SSF53335">
    <property type="entry name" value="S-adenosyl-L-methionine-dependent methyltransferases"/>
    <property type="match status" value="1"/>
</dbReference>
<comment type="similarity">
    <text evidence="1">Belongs to the CFA/CMAS family.</text>
</comment>
<evidence type="ECO:0000256" key="6">
    <source>
        <dbReference type="PIRSR" id="PIRSR003085-1"/>
    </source>
</evidence>
<dbReference type="Proteomes" id="UP000640489">
    <property type="component" value="Unassembled WGS sequence"/>
</dbReference>
<dbReference type="GO" id="GO:0008168">
    <property type="term" value="F:methyltransferase activity"/>
    <property type="evidence" value="ECO:0007669"/>
    <property type="project" value="UniProtKB-KW"/>
</dbReference>
<feature type="active site" evidence="6">
    <location>
        <position position="368"/>
    </location>
</feature>
<evidence type="ECO:0000256" key="4">
    <source>
        <dbReference type="ARBA" id="ARBA00022691"/>
    </source>
</evidence>
<evidence type="ECO:0000313" key="7">
    <source>
        <dbReference type="EMBL" id="MBF4762236.1"/>
    </source>
</evidence>
<evidence type="ECO:0000256" key="5">
    <source>
        <dbReference type="ARBA" id="ARBA00023098"/>
    </source>
</evidence>
<keyword evidence="5" id="KW-0443">Lipid metabolism</keyword>
<name>A0A930YBM2_9ACTN</name>
<dbReference type="CDD" id="cd02440">
    <property type="entry name" value="AdoMet_MTases"/>
    <property type="match status" value="1"/>
</dbReference>
<dbReference type="Pfam" id="PF02353">
    <property type="entry name" value="CMAS"/>
    <property type="match status" value="1"/>
</dbReference>